<keyword evidence="2" id="KW-0732">Signal</keyword>
<keyword evidence="4" id="KW-1185">Reference proteome</keyword>
<accession>A0A8W8MLB4</accession>
<keyword evidence="1" id="KW-1133">Transmembrane helix</keyword>
<evidence type="ECO:0008006" key="5">
    <source>
        <dbReference type="Google" id="ProtNLM"/>
    </source>
</evidence>
<dbReference type="AlphaFoldDB" id="A0A8W8MLB4"/>
<sequence length="118" mass="12772">MGAKVLQKTFIVIGFFFWLPEFSAGENCGNSRYCPNLHHCCRDLTTCCPNGYVCAGALCISIVAIAIPCVVIVLNIIIAIVVILVKRIILHRAVVTTPIQHPASIIPPPDQNKGQSVC</sequence>
<keyword evidence="1" id="KW-0812">Transmembrane</keyword>
<organism evidence="3 4">
    <name type="scientific">Magallana gigas</name>
    <name type="common">Pacific oyster</name>
    <name type="synonym">Crassostrea gigas</name>
    <dbReference type="NCBI Taxonomy" id="29159"/>
    <lineage>
        <taxon>Eukaryota</taxon>
        <taxon>Metazoa</taxon>
        <taxon>Spiralia</taxon>
        <taxon>Lophotrochozoa</taxon>
        <taxon>Mollusca</taxon>
        <taxon>Bivalvia</taxon>
        <taxon>Autobranchia</taxon>
        <taxon>Pteriomorphia</taxon>
        <taxon>Ostreida</taxon>
        <taxon>Ostreoidea</taxon>
        <taxon>Ostreidae</taxon>
        <taxon>Magallana</taxon>
    </lineage>
</organism>
<feature type="chain" id="PRO_5036451542" description="Granulins domain-containing protein" evidence="2">
    <location>
        <begin position="26"/>
        <end position="118"/>
    </location>
</feature>
<protein>
    <recommendedName>
        <fullName evidence="5">Granulins domain-containing protein</fullName>
    </recommendedName>
</protein>
<dbReference type="EnsemblMetazoa" id="G34879.1">
    <property type="protein sequence ID" value="G34879.1:cds"/>
    <property type="gene ID" value="G34879"/>
</dbReference>
<evidence type="ECO:0000256" key="1">
    <source>
        <dbReference type="SAM" id="Phobius"/>
    </source>
</evidence>
<keyword evidence="1" id="KW-0472">Membrane</keyword>
<feature type="signal peptide" evidence="2">
    <location>
        <begin position="1"/>
        <end position="25"/>
    </location>
</feature>
<reference evidence="3" key="1">
    <citation type="submission" date="2022-08" db="UniProtKB">
        <authorList>
            <consortium name="EnsemblMetazoa"/>
        </authorList>
    </citation>
    <scope>IDENTIFICATION</scope>
    <source>
        <strain evidence="3">05x7-T-G4-1.051#20</strain>
    </source>
</reference>
<evidence type="ECO:0000256" key="2">
    <source>
        <dbReference type="SAM" id="SignalP"/>
    </source>
</evidence>
<name>A0A8W8MLB4_MAGGI</name>
<dbReference type="Proteomes" id="UP000005408">
    <property type="component" value="Unassembled WGS sequence"/>
</dbReference>
<evidence type="ECO:0000313" key="3">
    <source>
        <dbReference type="EnsemblMetazoa" id="G34879.1:cds"/>
    </source>
</evidence>
<proteinExistence type="predicted"/>
<feature type="transmembrane region" description="Helical" evidence="1">
    <location>
        <begin position="60"/>
        <end position="85"/>
    </location>
</feature>
<evidence type="ECO:0000313" key="4">
    <source>
        <dbReference type="Proteomes" id="UP000005408"/>
    </source>
</evidence>